<organism evidence="2 3">
    <name type="scientific">Ditylenchus dipsaci</name>
    <dbReference type="NCBI Taxonomy" id="166011"/>
    <lineage>
        <taxon>Eukaryota</taxon>
        <taxon>Metazoa</taxon>
        <taxon>Ecdysozoa</taxon>
        <taxon>Nematoda</taxon>
        <taxon>Chromadorea</taxon>
        <taxon>Rhabditida</taxon>
        <taxon>Tylenchina</taxon>
        <taxon>Tylenchomorpha</taxon>
        <taxon>Sphaerularioidea</taxon>
        <taxon>Anguinidae</taxon>
        <taxon>Anguininae</taxon>
        <taxon>Ditylenchus</taxon>
    </lineage>
</organism>
<evidence type="ECO:0000256" key="1">
    <source>
        <dbReference type="SAM" id="MobiDB-lite"/>
    </source>
</evidence>
<proteinExistence type="predicted"/>
<protein>
    <submittedName>
        <fullName evidence="3">Uncharacterized protein</fullName>
    </submittedName>
</protein>
<dbReference type="AlphaFoldDB" id="A0A915E762"/>
<sequence length="72" mass="7962">MSAGLPDLTAIHNSRRETTLLNYDPRELSRKAGRVSSCGVEDNEVSLLPETNSNNNNYHYPSASQPSPKCKE</sequence>
<dbReference type="WBParaSite" id="jg2772">
    <property type="protein sequence ID" value="jg2772"/>
    <property type="gene ID" value="jg2772"/>
</dbReference>
<evidence type="ECO:0000313" key="2">
    <source>
        <dbReference type="Proteomes" id="UP000887574"/>
    </source>
</evidence>
<feature type="region of interest" description="Disordered" evidence="1">
    <location>
        <begin position="47"/>
        <end position="72"/>
    </location>
</feature>
<accession>A0A915E762</accession>
<reference evidence="3" key="1">
    <citation type="submission" date="2022-11" db="UniProtKB">
        <authorList>
            <consortium name="WormBaseParasite"/>
        </authorList>
    </citation>
    <scope>IDENTIFICATION</scope>
</reference>
<dbReference type="Proteomes" id="UP000887574">
    <property type="component" value="Unplaced"/>
</dbReference>
<name>A0A915E762_9BILA</name>
<evidence type="ECO:0000313" key="3">
    <source>
        <dbReference type="WBParaSite" id="jg2772"/>
    </source>
</evidence>
<keyword evidence="2" id="KW-1185">Reference proteome</keyword>
<feature type="compositionally biased region" description="Polar residues" evidence="1">
    <location>
        <begin position="49"/>
        <end position="72"/>
    </location>
</feature>